<accession>A0A1I0JME5</accession>
<sequence>MDNLKLFYKFEVVYVREDLLELLTNELRFIFNTN</sequence>
<dbReference type="EMBL" id="FOHT01000048">
    <property type="protein sequence ID" value="SEU11728.1"/>
    <property type="molecule type" value="Genomic_DNA"/>
</dbReference>
<dbReference type="AlphaFoldDB" id="A0A1I0JME5"/>
<proteinExistence type="predicted"/>
<protein>
    <submittedName>
        <fullName evidence="1">Uncharacterized protein</fullName>
    </submittedName>
</protein>
<dbReference type="Proteomes" id="UP000181981">
    <property type="component" value="Unassembled WGS sequence"/>
</dbReference>
<evidence type="ECO:0000313" key="1">
    <source>
        <dbReference type="EMBL" id="SEU11728.1"/>
    </source>
</evidence>
<gene>
    <name evidence="1" type="ORF">SAMN05444285_14817</name>
</gene>
<reference evidence="1 2" key="1">
    <citation type="submission" date="2016-10" db="EMBL/GenBank/DDBJ databases">
        <authorList>
            <person name="de Groot N.N."/>
        </authorList>
    </citation>
    <scope>NUCLEOTIDE SEQUENCE [LARGE SCALE GENOMIC DNA]</scope>
    <source>
        <strain evidence="1 2">DSM 25947</strain>
    </source>
</reference>
<name>A0A1I0JME5_9BACT</name>
<evidence type="ECO:0000313" key="2">
    <source>
        <dbReference type="Proteomes" id="UP000181981"/>
    </source>
</evidence>
<organism evidence="1 2">
    <name type="scientific">Draconibacterium orientale</name>
    <dbReference type="NCBI Taxonomy" id="1168034"/>
    <lineage>
        <taxon>Bacteria</taxon>
        <taxon>Pseudomonadati</taxon>
        <taxon>Bacteroidota</taxon>
        <taxon>Bacteroidia</taxon>
        <taxon>Marinilabiliales</taxon>
        <taxon>Prolixibacteraceae</taxon>
        <taxon>Draconibacterium</taxon>
    </lineage>
</organism>